<dbReference type="PROSITE" id="PS51077">
    <property type="entry name" value="HTH_ICLR"/>
    <property type="match status" value="1"/>
</dbReference>
<keyword evidence="1" id="KW-0805">Transcription regulation</keyword>
<dbReference type="RefSeq" id="WP_058311419.1">
    <property type="nucleotide sequence ID" value="NZ_CYTW01000002.1"/>
</dbReference>
<sequence>MSTLKTLDRGLRALDIVSRRADGISVADLALDLEVDRAVAYRIVATLEQHGMVLRLPQDGKLVLGAAVLGLERRFEPQFRRRARPLLDQLARQAYATAFISVAQQDKCAAILVSEPEDVLIRVGYRVGSTHAISKGAAGIAILAGRPPADGEPPEVTQARTSGFSLTKGALQQGAIGVACPIGGGTYEASVGVVAMEDLDVDRAIDTVKSCARALSALLTGAAQVTRDTV</sequence>
<dbReference type="SUPFAM" id="SSF55781">
    <property type="entry name" value="GAF domain-like"/>
    <property type="match status" value="1"/>
</dbReference>
<dbReference type="SMART" id="SM00346">
    <property type="entry name" value="HTH_ICLR"/>
    <property type="match status" value="1"/>
</dbReference>
<dbReference type="EMBL" id="CYTW01000002">
    <property type="protein sequence ID" value="CUJ99642.1"/>
    <property type="molecule type" value="Genomic_DNA"/>
</dbReference>
<dbReference type="GeneID" id="83881260"/>
<dbReference type="InterPro" id="IPR036388">
    <property type="entry name" value="WH-like_DNA-bd_sf"/>
</dbReference>
<name>A0A0P1IRG0_9RHOB</name>
<accession>A0A0P1IRG0</accession>
<proteinExistence type="predicted"/>
<dbReference type="Proteomes" id="UP000051870">
    <property type="component" value="Unassembled WGS sequence"/>
</dbReference>
<dbReference type="InterPro" id="IPR050707">
    <property type="entry name" value="HTH_MetabolicPath_Reg"/>
</dbReference>
<dbReference type="STRING" id="1715693.PH7735_02235"/>
<dbReference type="Gene3D" id="3.30.450.40">
    <property type="match status" value="2"/>
</dbReference>
<evidence type="ECO:0000259" key="3">
    <source>
        <dbReference type="PROSITE" id="PS51077"/>
    </source>
</evidence>
<dbReference type="Pfam" id="PF09339">
    <property type="entry name" value="HTH_IclR"/>
    <property type="match status" value="1"/>
</dbReference>
<dbReference type="GO" id="GO:0045892">
    <property type="term" value="P:negative regulation of DNA-templated transcription"/>
    <property type="evidence" value="ECO:0007669"/>
    <property type="project" value="TreeGrafter"/>
</dbReference>
<organism evidence="4 5">
    <name type="scientific">Shimia thalassica</name>
    <dbReference type="NCBI Taxonomy" id="1715693"/>
    <lineage>
        <taxon>Bacteria</taxon>
        <taxon>Pseudomonadati</taxon>
        <taxon>Pseudomonadota</taxon>
        <taxon>Alphaproteobacteria</taxon>
        <taxon>Rhodobacterales</taxon>
        <taxon>Roseobacteraceae</taxon>
    </lineage>
</organism>
<feature type="domain" description="HTH iclR-type" evidence="3">
    <location>
        <begin position="4"/>
        <end position="66"/>
    </location>
</feature>
<evidence type="ECO:0000256" key="1">
    <source>
        <dbReference type="ARBA" id="ARBA00023015"/>
    </source>
</evidence>
<dbReference type="SUPFAM" id="SSF46785">
    <property type="entry name" value="Winged helix' DNA-binding domain"/>
    <property type="match status" value="1"/>
</dbReference>
<dbReference type="GO" id="GO:0003677">
    <property type="term" value="F:DNA binding"/>
    <property type="evidence" value="ECO:0007669"/>
    <property type="project" value="InterPro"/>
</dbReference>
<dbReference type="PANTHER" id="PTHR30136:SF24">
    <property type="entry name" value="HTH-TYPE TRANSCRIPTIONAL REPRESSOR ALLR"/>
    <property type="match status" value="1"/>
</dbReference>
<dbReference type="PANTHER" id="PTHR30136">
    <property type="entry name" value="HELIX-TURN-HELIX TRANSCRIPTIONAL REGULATOR, ICLR FAMILY"/>
    <property type="match status" value="1"/>
</dbReference>
<evidence type="ECO:0000313" key="5">
    <source>
        <dbReference type="Proteomes" id="UP000051870"/>
    </source>
</evidence>
<reference evidence="5" key="1">
    <citation type="submission" date="2015-09" db="EMBL/GenBank/DDBJ databases">
        <authorList>
            <person name="Rodrigo-Torres Lidia"/>
            <person name="Arahal R.David."/>
        </authorList>
    </citation>
    <scope>NUCLEOTIDE SEQUENCE [LARGE SCALE GENOMIC DNA]</scope>
    <source>
        <strain evidence="5">CECT 7735</strain>
    </source>
</reference>
<dbReference type="InterPro" id="IPR005471">
    <property type="entry name" value="Tscrpt_reg_IclR_N"/>
</dbReference>
<dbReference type="Gene3D" id="1.10.10.10">
    <property type="entry name" value="Winged helix-like DNA-binding domain superfamily/Winged helix DNA-binding domain"/>
    <property type="match status" value="1"/>
</dbReference>
<dbReference type="InterPro" id="IPR036390">
    <property type="entry name" value="WH_DNA-bd_sf"/>
</dbReference>
<keyword evidence="2" id="KW-0804">Transcription</keyword>
<dbReference type="InterPro" id="IPR029016">
    <property type="entry name" value="GAF-like_dom_sf"/>
</dbReference>
<keyword evidence="5" id="KW-1185">Reference proteome</keyword>
<dbReference type="GO" id="GO:0003700">
    <property type="term" value="F:DNA-binding transcription factor activity"/>
    <property type="evidence" value="ECO:0007669"/>
    <property type="project" value="TreeGrafter"/>
</dbReference>
<protein>
    <submittedName>
        <fullName evidence="4">Glycerol operon regulatory protein</fullName>
    </submittedName>
</protein>
<gene>
    <name evidence="4" type="primary">gylR</name>
    <name evidence="4" type="ORF">PH7735_02235</name>
</gene>
<evidence type="ECO:0000313" key="4">
    <source>
        <dbReference type="EMBL" id="CUJ99642.1"/>
    </source>
</evidence>
<evidence type="ECO:0000256" key="2">
    <source>
        <dbReference type="ARBA" id="ARBA00023163"/>
    </source>
</evidence>
<dbReference type="AlphaFoldDB" id="A0A0P1IRG0"/>